<evidence type="ECO:0000313" key="11">
    <source>
        <dbReference type="EMBL" id="RZC54389.1"/>
    </source>
</evidence>
<dbReference type="GO" id="GO:0140658">
    <property type="term" value="F:ATP-dependent chromatin remodeler activity"/>
    <property type="evidence" value="ECO:0007669"/>
    <property type="project" value="TreeGrafter"/>
</dbReference>
<protein>
    <recommendedName>
        <fullName evidence="10">PHD-type domain-containing protein</fullName>
    </recommendedName>
</protein>
<dbReference type="GO" id="GO:0003682">
    <property type="term" value="F:chromatin binding"/>
    <property type="evidence" value="ECO:0007669"/>
    <property type="project" value="TreeGrafter"/>
</dbReference>
<dbReference type="InterPro" id="IPR019787">
    <property type="entry name" value="Znf_PHD-finger"/>
</dbReference>
<dbReference type="GO" id="GO:0016887">
    <property type="term" value="F:ATP hydrolysis activity"/>
    <property type="evidence" value="ECO:0007669"/>
    <property type="project" value="TreeGrafter"/>
</dbReference>
<gene>
    <name evidence="11" type="ORF">C5167_013255</name>
</gene>
<sequence length="1023" mass="113968">MICVFELYLMFFFCGKMTKVTRSGRIMKGVNDESSSKQLADKGVTSASPLADTVPALRRSPRDTTPKKQSPASSPSTKNSERIEKSIPQTTPSKRESERLEKLNMPSPLRRSDKDGRNHSLSVSGSKNSETSSSSLENRNKGEREKTEEKATVKSKDVKGNASKKLSAVKYRASLLKTQGKKDKNSDKKLKVLSDLSQGVSEEKGAGSSTKVEHGGHCSGVKVGEVRGKLPSCSNTVELSEKVGSKRIRLEMSSNSVPMEDGVICASAADPVLKAPVVTSPQNGEMSESCIQKDRSEKNIHASHLRSIDNSETAEVCETSLEGQRKPALDQAVLPARTKNLVPSELEEDGGNLKARVCRDLAEECCTDIQLGGAPWVTSVGSGGNVCVSCKFGGTLFVSNLCSVHFQCCDGEGCKKSYHLNCLDPPLKSVPIGVWHCVCCVKKKVESGVHSLSRGVGSILDAKEVELADSEGVQKQYLVKYRCLAHVHNRWIPESQLLLEAPVLVGKFKKNQVVRWKPEWAVPQRLLRKRLLMSPKQRAEYLGGSHSDILCHFEWFLKWSGLGYDDATWELENEPFLRSPEALKLIKDYECRLEKAKMASDPTKAEKVGTCITGRRGSFFKLSELPGECELGLDNDHLCSVNKLREYWHKGQNAVFMEDQERVIRVILFILSLQPVVCRPFLIVSTTSALSAWEAGFLRLAPSLDVIVYSGNRDARKSIQMLEFYEEDRSVMFQVLLSSLDTIVEDIESLNCVSWEAVIVDECQLSKVSKSLENIKLLTTYFKLLLVNAPMKDSLVDYRHLLSFLGYGDDEEGTSYCKNDSIDSVEKLKERLAWFIASERKSDSSKFVEYWVPVKLSSVQLEQYCYTLLSNSAFLRSCLKSFDTVELHRNVLISTRKVRPTSVAASGWFVIYAYDFLHGVLLQCCDHPYLVDPTLQKMLTNGPPVTEYLNVGVKASGKLQVLDKILSEIKKQGLRVLILFQQAAMSKFNDKEKGRVVFLLERRACNPSIKLSSVDIVILYDSD</sequence>
<dbReference type="InterPro" id="IPR001965">
    <property type="entry name" value="Znf_PHD"/>
</dbReference>
<dbReference type="PROSITE" id="PS50016">
    <property type="entry name" value="ZF_PHD_2"/>
    <property type="match status" value="1"/>
</dbReference>
<reference evidence="11 12" key="1">
    <citation type="journal article" date="2018" name="Science">
        <title>The opium poppy genome and morphinan production.</title>
        <authorList>
            <person name="Guo L."/>
            <person name="Winzer T."/>
            <person name="Yang X."/>
            <person name="Li Y."/>
            <person name="Ning Z."/>
            <person name="He Z."/>
            <person name="Teodor R."/>
            <person name="Lu Y."/>
            <person name="Bowser T.A."/>
            <person name="Graham I.A."/>
            <person name="Ye K."/>
        </authorList>
    </citation>
    <scope>NUCLEOTIDE SEQUENCE [LARGE SCALE GENOMIC DNA]</scope>
    <source>
        <strain evidence="12">cv. HN1</strain>
        <tissue evidence="11">Leaves</tissue>
    </source>
</reference>
<dbReference type="Gene3D" id="3.40.50.10810">
    <property type="entry name" value="Tandem AAA-ATPase domain"/>
    <property type="match status" value="1"/>
</dbReference>
<feature type="domain" description="PHD-type" evidence="10">
    <location>
        <begin position="384"/>
        <end position="443"/>
    </location>
</feature>
<evidence type="ECO:0000256" key="2">
    <source>
        <dbReference type="ARBA" id="ARBA00022723"/>
    </source>
</evidence>
<feature type="compositionally biased region" description="Polar residues" evidence="9">
    <location>
        <begin position="67"/>
        <end position="78"/>
    </location>
</feature>
<evidence type="ECO:0000256" key="1">
    <source>
        <dbReference type="ARBA" id="ARBA00004123"/>
    </source>
</evidence>
<keyword evidence="3" id="KW-0547">Nucleotide-binding</keyword>
<dbReference type="Gene3D" id="3.30.40.10">
    <property type="entry name" value="Zinc/RING finger domain, C3HC4 (zinc finger)"/>
    <property type="match status" value="1"/>
</dbReference>
<dbReference type="GO" id="GO:0008270">
    <property type="term" value="F:zinc ion binding"/>
    <property type="evidence" value="ECO:0007669"/>
    <property type="project" value="UniProtKB-KW"/>
</dbReference>
<evidence type="ECO:0000256" key="4">
    <source>
        <dbReference type="ARBA" id="ARBA00022771"/>
    </source>
</evidence>
<evidence type="ECO:0000256" key="5">
    <source>
        <dbReference type="ARBA" id="ARBA00022833"/>
    </source>
</evidence>
<dbReference type="InterPro" id="IPR027417">
    <property type="entry name" value="P-loop_NTPase"/>
</dbReference>
<keyword evidence="7" id="KW-0539">Nucleus</keyword>
<accession>A0A4Y7J3S7</accession>
<feature type="compositionally biased region" description="Low complexity" evidence="9">
    <location>
        <begin position="122"/>
        <end position="135"/>
    </location>
</feature>
<dbReference type="InterPro" id="IPR013083">
    <property type="entry name" value="Znf_RING/FYVE/PHD"/>
</dbReference>
<dbReference type="InterPro" id="IPR000330">
    <property type="entry name" value="SNF2_N"/>
</dbReference>
<dbReference type="InterPro" id="IPR000953">
    <property type="entry name" value="Chromo/chromo_shadow_dom"/>
</dbReference>
<dbReference type="SUPFAM" id="SSF57903">
    <property type="entry name" value="FYVE/PHD zinc finger"/>
    <property type="match status" value="1"/>
</dbReference>
<evidence type="ECO:0000259" key="10">
    <source>
        <dbReference type="PROSITE" id="PS50016"/>
    </source>
</evidence>
<feature type="compositionally biased region" description="Basic and acidic residues" evidence="9">
    <location>
        <begin position="138"/>
        <end position="159"/>
    </location>
</feature>
<dbReference type="InterPro" id="IPR011011">
    <property type="entry name" value="Znf_FYVE_PHD"/>
</dbReference>
<dbReference type="GO" id="GO:0042393">
    <property type="term" value="F:histone binding"/>
    <property type="evidence" value="ECO:0007669"/>
    <property type="project" value="TreeGrafter"/>
</dbReference>
<proteinExistence type="predicted"/>
<dbReference type="AlphaFoldDB" id="A0A4Y7J3S7"/>
<evidence type="ECO:0000313" key="12">
    <source>
        <dbReference type="Proteomes" id="UP000316621"/>
    </source>
</evidence>
<dbReference type="InterPro" id="IPR016197">
    <property type="entry name" value="Chromo-like_dom_sf"/>
</dbReference>
<evidence type="ECO:0000256" key="7">
    <source>
        <dbReference type="ARBA" id="ARBA00023242"/>
    </source>
</evidence>
<dbReference type="STRING" id="3469.A0A4Y7J3S7"/>
<dbReference type="SMART" id="SM00249">
    <property type="entry name" value="PHD"/>
    <property type="match status" value="1"/>
</dbReference>
<comment type="subcellular location">
    <subcellularLocation>
        <location evidence="1">Nucleus</location>
    </subcellularLocation>
</comment>
<dbReference type="EMBL" id="CM010717">
    <property type="protein sequence ID" value="RZC54389.1"/>
    <property type="molecule type" value="Genomic_DNA"/>
</dbReference>
<dbReference type="Pfam" id="PF00176">
    <property type="entry name" value="SNF2-rel_dom"/>
    <property type="match status" value="1"/>
</dbReference>
<dbReference type="SUPFAM" id="SSF52540">
    <property type="entry name" value="P-loop containing nucleoside triphosphate hydrolases"/>
    <property type="match status" value="2"/>
</dbReference>
<dbReference type="GO" id="GO:0000785">
    <property type="term" value="C:chromatin"/>
    <property type="evidence" value="ECO:0007669"/>
    <property type="project" value="TreeGrafter"/>
</dbReference>
<dbReference type="Proteomes" id="UP000316621">
    <property type="component" value="Chromosome 3"/>
</dbReference>
<dbReference type="Gene3D" id="2.40.50.40">
    <property type="match status" value="2"/>
</dbReference>
<feature type="region of interest" description="Disordered" evidence="9">
    <location>
        <begin position="31"/>
        <end position="159"/>
    </location>
</feature>
<keyword evidence="6" id="KW-0067">ATP-binding</keyword>
<dbReference type="GO" id="GO:0005634">
    <property type="term" value="C:nucleus"/>
    <property type="evidence" value="ECO:0007669"/>
    <property type="project" value="UniProtKB-SubCell"/>
</dbReference>
<keyword evidence="5" id="KW-0862">Zinc</keyword>
<evidence type="ECO:0000256" key="3">
    <source>
        <dbReference type="ARBA" id="ARBA00022741"/>
    </source>
</evidence>
<evidence type="ECO:0000256" key="9">
    <source>
        <dbReference type="SAM" id="MobiDB-lite"/>
    </source>
</evidence>
<feature type="compositionally biased region" description="Basic and acidic residues" evidence="9">
    <location>
        <begin position="93"/>
        <end position="102"/>
    </location>
</feature>
<evidence type="ECO:0000256" key="8">
    <source>
        <dbReference type="PROSITE-ProRule" id="PRU00146"/>
    </source>
</evidence>
<dbReference type="InterPro" id="IPR038718">
    <property type="entry name" value="SNF2-like_sf"/>
</dbReference>
<dbReference type="PANTHER" id="PTHR45623:SF13">
    <property type="entry name" value="HELICASE PROTEIN MOM1"/>
    <property type="match status" value="1"/>
</dbReference>
<dbReference type="Gene3D" id="3.40.50.300">
    <property type="entry name" value="P-loop containing nucleotide triphosphate hydrolases"/>
    <property type="match status" value="2"/>
</dbReference>
<dbReference type="Gramene" id="RZC54389">
    <property type="protein sequence ID" value="RZC54389"/>
    <property type="gene ID" value="C5167_013255"/>
</dbReference>
<keyword evidence="2" id="KW-0479">Metal-binding</keyword>
<dbReference type="SUPFAM" id="SSF54160">
    <property type="entry name" value="Chromo domain-like"/>
    <property type="match status" value="2"/>
</dbReference>
<organism evidence="11 12">
    <name type="scientific">Papaver somniferum</name>
    <name type="common">Opium poppy</name>
    <dbReference type="NCBI Taxonomy" id="3469"/>
    <lineage>
        <taxon>Eukaryota</taxon>
        <taxon>Viridiplantae</taxon>
        <taxon>Streptophyta</taxon>
        <taxon>Embryophyta</taxon>
        <taxon>Tracheophyta</taxon>
        <taxon>Spermatophyta</taxon>
        <taxon>Magnoliopsida</taxon>
        <taxon>Ranunculales</taxon>
        <taxon>Papaveraceae</taxon>
        <taxon>Papaveroideae</taxon>
        <taxon>Papaver</taxon>
    </lineage>
</organism>
<dbReference type="GO" id="GO:0005524">
    <property type="term" value="F:ATP binding"/>
    <property type="evidence" value="ECO:0007669"/>
    <property type="project" value="UniProtKB-KW"/>
</dbReference>
<keyword evidence="4 8" id="KW-0863">Zinc-finger</keyword>
<evidence type="ECO:0000256" key="6">
    <source>
        <dbReference type="ARBA" id="ARBA00022840"/>
    </source>
</evidence>
<dbReference type="PANTHER" id="PTHR45623">
    <property type="entry name" value="CHROMODOMAIN-HELICASE-DNA-BINDING PROTEIN 3-RELATED-RELATED"/>
    <property type="match status" value="1"/>
</dbReference>
<keyword evidence="12" id="KW-1185">Reference proteome</keyword>
<dbReference type="GO" id="GO:0003677">
    <property type="term" value="F:DNA binding"/>
    <property type="evidence" value="ECO:0007669"/>
    <property type="project" value="TreeGrafter"/>
</dbReference>
<name>A0A4Y7J3S7_PAPSO</name>
<dbReference type="SMART" id="SM00298">
    <property type="entry name" value="CHROMO"/>
    <property type="match status" value="2"/>
</dbReference>